<evidence type="ECO:0000313" key="2">
    <source>
        <dbReference type="EMBL" id="KFD62658.1"/>
    </source>
</evidence>
<evidence type="ECO:0000313" key="3">
    <source>
        <dbReference type="Proteomes" id="UP000030764"/>
    </source>
</evidence>
<gene>
    <name evidence="1" type="ORF">M513_03769</name>
    <name evidence="2" type="ORF">M514_03769</name>
</gene>
<protein>
    <submittedName>
        <fullName evidence="1">Uncharacterized protein</fullName>
    </submittedName>
</protein>
<name>A0A085MDY3_9BILA</name>
<reference evidence="1 3" key="1">
    <citation type="journal article" date="2014" name="Nat. Genet.">
        <title>Genome and transcriptome of the porcine whipworm Trichuris suis.</title>
        <authorList>
            <person name="Jex A.R."/>
            <person name="Nejsum P."/>
            <person name="Schwarz E.M."/>
            <person name="Hu L."/>
            <person name="Young N.D."/>
            <person name="Hall R.S."/>
            <person name="Korhonen P.K."/>
            <person name="Liao S."/>
            <person name="Thamsborg S."/>
            <person name="Xia J."/>
            <person name="Xu P."/>
            <person name="Wang S."/>
            <person name="Scheerlinck J.P."/>
            <person name="Hofmann A."/>
            <person name="Sternberg P.W."/>
            <person name="Wang J."/>
            <person name="Gasser R.B."/>
        </authorList>
    </citation>
    <scope>NUCLEOTIDE SEQUENCE [LARGE SCALE GENOMIC DNA]</scope>
    <source>
        <strain evidence="2">DCEP-RM93F</strain>
        <strain evidence="1">DCEP-RM93M</strain>
    </source>
</reference>
<dbReference type="Proteomes" id="UP000030764">
    <property type="component" value="Unassembled WGS sequence"/>
</dbReference>
<keyword evidence="3" id="KW-1185">Reference proteome</keyword>
<dbReference type="Proteomes" id="UP000030758">
    <property type="component" value="Unassembled WGS sequence"/>
</dbReference>
<organism evidence="1 3">
    <name type="scientific">Trichuris suis</name>
    <name type="common">pig whipworm</name>
    <dbReference type="NCBI Taxonomy" id="68888"/>
    <lineage>
        <taxon>Eukaryota</taxon>
        <taxon>Metazoa</taxon>
        <taxon>Ecdysozoa</taxon>
        <taxon>Nematoda</taxon>
        <taxon>Enoplea</taxon>
        <taxon>Dorylaimia</taxon>
        <taxon>Trichinellida</taxon>
        <taxon>Trichuridae</taxon>
        <taxon>Trichuris</taxon>
    </lineage>
</organism>
<dbReference type="AlphaFoldDB" id="A0A085MDY3"/>
<dbReference type="EMBL" id="KL367590">
    <property type="protein sequence ID" value="KFD62658.1"/>
    <property type="molecule type" value="Genomic_DNA"/>
</dbReference>
<dbReference type="EMBL" id="KL363200">
    <property type="protein sequence ID" value="KFD55429.1"/>
    <property type="molecule type" value="Genomic_DNA"/>
</dbReference>
<sequence>MDRKMKETRKNEKRIQTLWNAQLSSRLNIGVKLTVSRQPPRRLKAPSKKGQMAAVCKRWNATTCCHPKSDGLSFGHCLSWHVPRDDLLFLDSFNLPYCIRWHQTLFKQEFRPICSLKKERLAQEEQMNFTGVFYDLRELLSADKSLIVTSVHQADAADPILKLEKGL</sequence>
<proteinExistence type="predicted"/>
<accession>A0A085MDY3</accession>
<evidence type="ECO:0000313" key="1">
    <source>
        <dbReference type="EMBL" id="KFD55429.1"/>
    </source>
</evidence>